<name>A0AA36MAY7_CYLNA</name>
<feature type="region of interest" description="Disordered" evidence="1">
    <location>
        <begin position="123"/>
        <end position="142"/>
    </location>
</feature>
<dbReference type="AlphaFoldDB" id="A0AA36MAY7"/>
<evidence type="ECO:0000256" key="1">
    <source>
        <dbReference type="SAM" id="MobiDB-lite"/>
    </source>
</evidence>
<dbReference type="EMBL" id="CATQJL010000305">
    <property type="protein sequence ID" value="CAJ0603828.1"/>
    <property type="molecule type" value="Genomic_DNA"/>
</dbReference>
<feature type="region of interest" description="Disordered" evidence="1">
    <location>
        <begin position="1"/>
        <end position="37"/>
    </location>
</feature>
<protein>
    <submittedName>
        <fullName evidence="2">Uncharacterized protein</fullName>
    </submittedName>
</protein>
<proteinExistence type="predicted"/>
<gene>
    <name evidence="2" type="ORF">CYNAS_LOCUS15811</name>
</gene>
<sequence length="142" mass="15804">MTTSLSMKMILHKKQSRSQIRRRSVRHHPRSPLAPIDSGRKFLGKKKFGSSKPDTVGAVVAVHEATDAIRSQLKEMKALDEYDHYGAYVALSLRGIPRVLAKEKMVLISQVLAFDDITFVSAPNSTDMQPGSSHGQNYEPEV</sequence>
<accession>A0AA36MAY7</accession>
<comment type="caution">
    <text evidence="2">The sequence shown here is derived from an EMBL/GenBank/DDBJ whole genome shotgun (WGS) entry which is preliminary data.</text>
</comment>
<reference evidence="2" key="1">
    <citation type="submission" date="2023-07" db="EMBL/GenBank/DDBJ databases">
        <authorList>
            <consortium name="CYATHOMIX"/>
        </authorList>
    </citation>
    <scope>NUCLEOTIDE SEQUENCE</scope>
    <source>
        <strain evidence="2">N/A</strain>
    </source>
</reference>
<dbReference type="Proteomes" id="UP001176961">
    <property type="component" value="Unassembled WGS sequence"/>
</dbReference>
<evidence type="ECO:0000313" key="2">
    <source>
        <dbReference type="EMBL" id="CAJ0603828.1"/>
    </source>
</evidence>
<organism evidence="2 3">
    <name type="scientific">Cylicocyclus nassatus</name>
    <name type="common">Nematode worm</name>
    <dbReference type="NCBI Taxonomy" id="53992"/>
    <lineage>
        <taxon>Eukaryota</taxon>
        <taxon>Metazoa</taxon>
        <taxon>Ecdysozoa</taxon>
        <taxon>Nematoda</taxon>
        <taxon>Chromadorea</taxon>
        <taxon>Rhabditida</taxon>
        <taxon>Rhabditina</taxon>
        <taxon>Rhabditomorpha</taxon>
        <taxon>Strongyloidea</taxon>
        <taxon>Strongylidae</taxon>
        <taxon>Cylicocyclus</taxon>
    </lineage>
</organism>
<evidence type="ECO:0000313" key="3">
    <source>
        <dbReference type="Proteomes" id="UP001176961"/>
    </source>
</evidence>
<keyword evidence="3" id="KW-1185">Reference proteome</keyword>
<feature type="compositionally biased region" description="Polar residues" evidence="1">
    <location>
        <begin position="123"/>
        <end position="136"/>
    </location>
</feature>
<feature type="compositionally biased region" description="Basic residues" evidence="1">
    <location>
        <begin position="10"/>
        <end position="30"/>
    </location>
</feature>